<evidence type="ECO:0000256" key="1">
    <source>
        <dbReference type="SAM" id="Coils"/>
    </source>
</evidence>
<proteinExistence type="predicted"/>
<dbReference type="OrthoDB" id="8954335at2759"/>
<keyword evidence="5" id="KW-1185">Reference proteome</keyword>
<dbReference type="CDD" id="cd00882">
    <property type="entry name" value="Ras_like_GTPase"/>
    <property type="match status" value="1"/>
</dbReference>
<dbReference type="Gene3D" id="3.40.50.300">
    <property type="entry name" value="P-loop containing nucleotide triphosphate hydrolases"/>
    <property type="match status" value="1"/>
</dbReference>
<dbReference type="EMBL" id="JANBPK010000710">
    <property type="protein sequence ID" value="KAJ2934748.1"/>
    <property type="molecule type" value="Genomic_DNA"/>
</dbReference>
<feature type="domain" description="G" evidence="3">
    <location>
        <begin position="11"/>
        <end position="93"/>
    </location>
</feature>
<sequence length="1379" mass="153995">MTSTQNEVRLVGIMGETGAGKSSFINSILGYEAAVVSDGVLSCTRTVESFDYEREDGLTVTLVDTPGFNDYDDMDIDSKTDAEILQMIADFLKSEYAKERKFTGIVFLHSIAKPPVTTTRKNMKMFKRLCGEGGIRNVVVATTFWDRVSHKRRALQDAETDEEDLMESEGYLKELNDAGVPFVRTGQFDSSAPQPPGEQYQTPLSIVERLLGLEPVYLQFQNQMAEGKTIRETDAGLVIEEQLEVGMKALEESGDGIQKTAGYLQSATNIGDSERQQKSILLQSRIEEWERQKARLSTERELWEYDRQQTWTDIHVKSALQEREVKQLKQEAKANIQELNEARREREASLQRERQYHDKCMELQAEMMKLLRERLASDIALKDKTVELEKAEKELQETKRELEGSETEVERLRRVLNELRQEVEDPETARRPFVARIATPTTQPPFVPQRPSHHDDEVAGSPPPYCSGPGPSSEQVATKVKQGVIHLAYDLEARSRSRPSLLQESVNLELFIHVPEDIQRMPFFEQWSQEEEEEYILRVVLTIQSQATITLTYLHDCGKIGFELLESEEKGWKIRHTISPKADDFHHALHHLCRYYYHRDRASPTLEDEMRRALISSHFMIDAFRLRVDEDGSLVPSGPKLNVEGTGIELTIGPNDQDDRYGFKISNFSHLNVHPYLFYFSDSDFSIVPIHQTPIKGSSKDLVVPSLVGQSYLTFGYGSEGAVPQALFLSDNKTREQGFLRLYLSTEHVDLSSMEQVEISKQMGRGRQSADLGKSSSSQPVLDCVTIPVLLRRGEGPASTMKHNPQDMQTPFKLRTIGEVSSRIEPQQTPVTHRVACFAAIDALEHLQTHRNDIIQAMANTKTPVAALAGFNEDLIAEDTGVFLQEIHIISSENLTLEQHVLDAVGKACSPFPSMIFMPSGETIRPPVFNADGKTVNLEDLIPPSSASQPRFNIALDKAQTLVVDDSGDHGRPPSDATQGQDRSPRSSGSSTTPRKAQNRSNIIRRGSSDNDPQPGEEGSHAARRDGTPRNTTAGEGDSAPIGDTQSGEQMPPSQGPPEPGDGSTTQRPRTIYFVTLAQIHQPRPGSGPFQQILLDGGFNFELTPGRSLHLEFTKMQCQSHSIADVSYRYFQSHLKILIDTYNPRWRLSNHKPKSTRATDGQVKSIETEKTGWQQALKAGLSVFPFGVNVKVEGTHIGEHARANEVIYYSSRIIQRQNLRMLWWSFHVDDPNEKDCGVELTESALPSAEISVLSSGSSHSPNPTLDKLTVEITSFWSLLKKGRGGEWFSFALGKSLPPGLSNLCQVICFDLPPHDGHYISETHVGARAAQEDPREPPPPPVSTIHCQSVISPFDGVLMLGGVQESMDGLANAGRRLVGA</sequence>
<reference evidence="4" key="1">
    <citation type="submission" date="2022-06" db="EMBL/GenBank/DDBJ databases">
        <title>Genome Sequence of Candolleomyces eurysporus.</title>
        <authorList>
            <person name="Buettner E."/>
        </authorList>
    </citation>
    <scope>NUCLEOTIDE SEQUENCE</scope>
    <source>
        <strain evidence="4">VTCC 930004</strain>
    </source>
</reference>
<organism evidence="4 5">
    <name type="scientific">Candolleomyces eurysporus</name>
    <dbReference type="NCBI Taxonomy" id="2828524"/>
    <lineage>
        <taxon>Eukaryota</taxon>
        <taxon>Fungi</taxon>
        <taxon>Dikarya</taxon>
        <taxon>Basidiomycota</taxon>
        <taxon>Agaricomycotina</taxon>
        <taxon>Agaricomycetes</taxon>
        <taxon>Agaricomycetidae</taxon>
        <taxon>Agaricales</taxon>
        <taxon>Agaricineae</taxon>
        <taxon>Psathyrellaceae</taxon>
        <taxon>Candolleomyces</taxon>
    </lineage>
</organism>
<accession>A0A9W8MMU9</accession>
<dbReference type="SUPFAM" id="SSF52540">
    <property type="entry name" value="P-loop containing nucleoside triphosphate hydrolases"/>
    <property type="match status" value="1"/>
</dbReference>
<feature type="compositionally biased region" description="Polar residues" evidence="2">
    <location>
        <begin position="1044"/>
        <end position="1053"/>
    </location>
</feature>
<feature type="region of interest" description="Disordered" evidence="2">
    <location>
        <begin position="964"/>
        <end position="1067"/>
    </location>
</feature>
<keyword evidence="1" id="KW-0175">Coiled coil</keyword>
<dbReference type="Pfam" id="PF01926">
    <property type="entry name" value="MMR_HSR1"/>
    <property type="match status" value="1"/>
</dbReference>
<feature type="region of interest" description="Disordered" evidence="2">
    <location>
        <begin position="433"/>
        <end position="475"/>
    </location>
</feature>
<name>A0A9W8MMU9_9AGAR</name>
<dbReference type="Proteomes" id="UP001140091">
    <property type="component" value="Unassembled WGS sequence"/>
</dbReference>
<comment type="caution">
    <text evidence="4">The sequence shown here is derived from an EMBL/GenBank/DDBJ whole genome shotgun (WGS) entry which is preliminary data.</text>
</comment>
<evidence type="ECO:0000256" key="2">
    <source>
        <dbReference type="SAM" id="MobiDB-lite"/>
    </source>
</evidence>
<evidence type="ECO:0000313" key="5">
    <source>
        <dbReference type="Proteomes" id="UP001140091"/>
    </source>
</evidence>
<protein>
    <recommendedName>
        <fullName evidence="3">G domain-containing protein</fullName>
    </recommendedName>
</protein>
<feature type="non-terminal residue" evidence="4">
    <location>
        <position position="1379"/>
    </location>
</feature>
<gene>
    <name evidence="4" type="ORF">H1R20_g2336</name>
</gene>
<dbReference type="InterPro" id="IPR027417">
    <property type="entry name" value="P-loop_NTPase"/>
</dbReference>
<dbReference type="InterPro" id="IPR006073">
    <property type="entry name" value="GTP-bd"/>
</dbReference>
<dbReference type="GO" id="GO:0005525">
    <property type="term" value="F:GTP binding"/>
    <property type="evidence" value="ECO:0007669"/>
    <property type="project" value="InterPro"/>
</dbReference>
<feature type="compositionally biased region" description="Low complexity" evidence="2">
    <location>
        <begin position="986"/>
        <end position="995"/>
    </location>
</feature>
<feature type="compositionally biased region" description="Basic and acidic residues" evidence="2">
    <location>
        <begin position="1018"/>
        <end position="1028"/>
    </location>
</feature>
<feature type="coiled-coil region" evidence="1">
    <location>
        <begin position="279"/>
        <end position="429"/>
    </location>
</feature>
<evidence type="ECO:0000259" key="3">
    <source>
        <dbReference type="Pfam" id="PF01926"/>
    </source>
</evidence>
<evidence type="ECO:0000313" key="4">
    <source>
        <dbReference type="EMBL" id="KAJ2934748.1"/>
    </source>
</evidence>